<dbReference type="STRING" id="1354304.XPG1_0174"/>
<dbReference type="KEGG" id="xpo:XPG1_0174"/>
<dbReference type="EMBL" id="FO704551">
    <property type="protein sequence ID" value="CDG19829.1"/>
    <property type="molecule type" value="Genomic_DNA"/>
</dbReference>
<sequence>MVTKNGVLTTTIPSNADLIIGQTVPLMVTLTTNGAINTQNVNITFTGASPNISVPAGNLTLKDMGNNAYVYITELTVSNDLNVIKEHDPIQFTITVNGLNADPFVFTGTARTINPDTLPLMLHDVFLDTPNINPTQPAKGAQVTTLLLDKENSPLRNTPVFIMAKVPDNLSYCKILDSDNKTEIPIQKIGDYSGVSVNSDKDGNIKFYIYPQKADSMVLELQSWIVNVDQPVPASSPLFIVNTEIPNALDTMPEPNILGAFAQPLIAQGGESNFHVGVFKYPNAKKGRLYPVFYTRRK</sequence>
<accession>A0A068QYH4</accession>
<dbReference type="Proteomes" id="UP000032735">
    <property type="component" value="Chromosome"/>
</dbReference>
<dbReference type="OrthoDB" id="6448169at2"/>
<organism evidence="1 2">
    <name type="scientific">Xenorhabdus poinarii G6</name>
    <dbReference type="NCBI Taxonomy" id="1354304"/>
    <lineage>
        <taxon>Bacteria</taxon>
        <taxon>Pseudomonadati</taxon>
        <taxon>Pseudomonadota</taxon>
        <taxon>Gammaproteobacteria</taxon>
        <taxon>Enterobacterales</taxon>
        <taxon>Morganellaceae</taxon>
        <taxon>Xenorhabdus</taxon>
    </lineage>
</organism>
<reference evidence="1 2" key="1">
    <citation type="submission" date="2013-07" db="EMBL/GenBank/DDBJ databases">
        <authorList>
            <person name="Genoscope - CEA"/>
        </authorList>
    </citation>
    <scope>NUCLEOTIDE SEQUENCE [LARGE SCALE GENOMIC DNA]</scope>
    <source>
        <strain evidence="1 2">G6</strain>
    </source>
</reference>
<dbReference type="RefSeq" id="WP_045957388.1">
    <property type="nucleotide sequence ID" value="NZ_FO704551.1"/>
</dbReference>
<name>A0A068QYH4_9GAMM</name>
<evidence type="ECO:0000313" key="1">
    <source>
        <dbReference type="EMBL" id="CDG19829.1"/>
    </source>
</evidence>
<dbReference type="HOGENOM" id="CLU_852461_0_0_6"/>
<protein>
    <submittedName>
        <fullName evidence="1">Uncharacterized protein</fullName>
    </submittedName>
</protein>
<evidence type="ECO:0000313" key="2">
    <source>
        <dbReference type="Proteomes" id="UP000032735"/>
    </source>
</evidence>
<gene>
    <name evidence="1" type="ORF">XPG1_0174</name>
</gene>
<keyword evidence="2" id="KW-1185">Reference proteome</keyword>
<dbReference type="AlphaFoldDB" id="A0A068QYH4"/>
<proteinExistence type="predicted"/>